<dbReference type="RefSeq" id="WP_130511133.1">
    <property type="nucleotide sequence ID" value="NZ_SHKY01000001.1"/>
</dbReference>
<keyword evidence="2" id="KW-1185">Reference proteome</keyword>
<accession>A0A4Q7ZNC0</accession>
<name>A0A4Q7ZNC0_9ACTN</name>
<evidence type="ECO:0000313" key="2">
    <source>
        <dbReference type="Proteomes" id="UP000292564"/>
    </source>
</evidence>
<dbReference type="Proteomes" id="UP000292564">
    <property type="component" value="Unassembled WGS sequence"/>
</dbReference>
<comment type="caution">
    <text evidence="1">The sequence shown here is derived from an EMBL/GenBank/DDBJ whole genome shotgun (WGS) entry which is preliminary data.</text>
</comment>
<dbReference type="AlphaFoldDB" id="A0A4Q7ZNC0"/>
<sequence>MAKLPIYCSRCGDLATVEITACTADSSRSATACAKHRPAVRRWAAHVAQPVITPIDQPQAGQLALFPPTEWR</sequence>
<dbReference type="OrthoDB" id="3399491at2"/>
<evidence type="ECO:0000313" key="1">
    <source>
        <dbReference type="EMBL" id="RZU52532.1"/>
    </source>
</evidence>
<gene>
    <name evidence="1" type="ORF">EV385_4398</name>
</gene>
<proteinExistence type="predicted"/>
<organism evidence="1 2">
    <name type="scientific">Krasilnikovia cinnamomea</name>
    <dbReference type="NCBI Taxonomy" id="349313"/>
    <lineage>
        <taxon>Bacteria</taxon>
        <taxon>Bacillati</taxon>
        <taxon>Actinomycetota</taxon>
        <taxon>Actinomycetes</taxon>
        <taxon>Micromonosporales</taxon>
        <taxon>Micromonosporaceae</taxon>
        <taxon>Krasilnikovia</taxon>
    </lineage>
</organism>
<dbReference type="EMBL" id="SHKY01000001">
    <property type="protein sequence ID" value="RZU52532.1"/>
    <property type="molecule type" value="Genomic_DNA"/>
</dbReference>
<protein>
    <submittedName>
        <fullName evidence="1">Uncharacterized protein</fullName>
    </submittedName>
</protein>
<reference evidence="1 2" key="1">
    <citation type="submission" date="2019-02" db="EMBL/GenBank/DDBJ databases">
        <title>Sequencing the genomes of 1000 actinobacteria strains.</title>
        <authorList>
            <person name="Klenk H.-P."/>
        </authorList>
    </citation>
    <scope>NUCLEOTIDE SEQUENCE [LARGE SCALE GENOMIC DNA]</scope>
    <source>
        <strain evidence="1 2">DSM 45162</strain>
    </source>
</reference>